<dbReference type="PROSITE" id="PS51071">
    <property type="entry name" value="HTH_RPIR"/>
    <property type="match status" value="1"/>
</dbReference>
<dbReference type="InterPro" id="IPR036388">
    <property type="entry name" value="WH-like_DNA-bd_sf"/>
</dbReference>
<evidence type="ECO:0000259" key="4">
    <source>
        <dbReference type="PROSITE" id="PS51071"/>
    </source>
</evidence>
<dbReference type="InterPro" id="IPR000281">
    <property type="entry name" value="HTH_RpiR"/>
</dbReference>
<dbReference type="Proteomes" id="UP000199300">
    <property type="component" value="Unassembled WGS sequence"/>
</dbReference>
<dbReference type="PANTHER" id="PTHR30514">
    <property type="entry name" value="GLUCOKINASE"/>
    <property type="match status" value="1"/>
</dbReference>
<reference evidence="6 7" key="1">
    <citation type="submission" date="2016-10" db="EMBL/GenBank/DDBJ databases">
        <authorList>
            <person name="de Groot N.N."/>
        </authorList>
    </citation>
    <scope>NUCLEOTIDE SEQUENCE [LARGE SCALE GENOMIC DNA]</scope>
    <source>
        <strain evidence="6 7">CGMCC 1.10434</strain>
    </source>
</reference>
<dbReference type="Gene3D" id="3.40.50.10490">
    <property type="entry name" value="Glucose-6-phosphate isomerase like protein, domain 1"/>
    <property type="match status" value="1"/>
</dbReference>
<dbReference type="EMBL" id="FODJ01000004">
    <property type="protein sequence ID" value="SEO18045.1"/>
    <property type="molecule type" value="Genomic_DNA"/>
</dbReference>
<dbReference type="RefSeq" id="WP_091496686.1">
    <property type="nucleotide sequence ID" value="NZ_FODJ01000004.1"/>
</dbReference>
<protein>
    <submittedName>
        <fullName evidence="6">Transcriptional regulator, RpiR family</fullName>
    </submittedName>
</protein>
<dbReference type="AlphaFoldDB" id="A0A1H8MKY7"/>
<dbReference type="SUPFAM" id="SSF53697">
    <property type="entry name" value="SIS domain"/>
    <property type="match status" value="1"/>
</dbReference>
<dbReference type="PROSITE" id="PS51464">
    <property type="entry name" value="SIS"/>
    <property type="match status" value="1"/>
</dbReference>
<dbReference type="InterPro" id="IPR009057">
    <property type="entry name" value="Homeodomain-like_sf"/>
</dbReference>
<evidence type="ECO:0000256" key="1">
    <source>
        <dbReference type="ARBA" id="ARBA00023015"/>
    </source>
</evidence>
<dbReference type="GO" id="GO:0097367">
    <property type="term" value="F:carbohydrate derivative binding"/>
    <property type="evidence" value="ECO:0007669"/>
    <property type="project" value="InterPro"/>
</dbReference>
<dbReference type="InterPro" id="IPR047640">
    <property type="entry name" value="RpiR-like"/>
</dbReference>
<sequence>MFISEQIASFSDLDHKLYSYIIRHLDQAIYMRIRDLAAATGVSTTTILRFCKKVGCDGFAEFKIKLKLYKKEQDADNDGHVIAGEKSLTEFLERTLTRDFEEEIINIAKVIANSKRLVFTGVGSSGILAEYGSRYFSGLKKFAFYLKDPFLPIHEQYIEDSVTIVLSVSGESQATLSQVHQFKQKGSVIVSITNDANSSVAKVSDYNLAYYASTEFIGNTNLTTQLPVIYLIERLAKATYFELQKT</sequence>
<organism evidence="6 7">
    <name type="scientific">Amphibacillus marinus</name>
    <dbReference type="NCBI Taxonomy" id="872970"/>
    <lineage>
        <taxon>Bacteria</taxon>
        <taxon>Bacillati</taxon>
        <taxon>Bacillota</taxon>
        <taxon>Bacilli</taxon>
        <taxon>Bacillales</taxon>
        <taxon>Bacillaceae</taxon>
        <taxon>Amphibacillus</taxon>
    </lineage>
</organism>
<accession>A0A1H8MKY7</accession>
<dbReference type="SUPFAM" id="SSF46689">
    <property type="entry name" value="Homeodomain-like"/>
    <property type="match status" value="1"/>
</dbReference>
<feature type="domain" description="SIS" evidence="5">
    <location>
        <begin position="107"/>
        <end position="246"/>
    </location>
</feature>
<dbReference type="InterPro" id="IPR046348">
    <property type="entry name" value="SIS_dom_sf"/>
</dbReference>
<keyword evidence="1" id="KW-0805">Transcription regulation</keyword>
<dbReference type="GO" id="GO:0003700">
    <property type="term" value="F:DNA-binding transcription factor activity"/>
    <property type="evidence" value="ECO:0007669"/>
    <property type="project" value="InterPro"/>
</dbReference>
<dbReference type="Pfam" id="PF01380">
    <property type="entry name" value="SIS"/>
    <property type="match status" value="1"/>
</dbReference>
<gene>
    <name evidence="6" type="ORF">SAMN04488134_104197</name>
</gene>
<dbReference type="InterPro" id="IPR001347">
    <property type="entry name" value="SIS_dom"/>
</dbReference>
<evidence type="ECO:0000259" key="5">
    <source>
        <dbReference type="PROSITE" id="PS51464"/>
    </source>
</evidence>
<name>A0A1H8MKY7_9BACI</name>
<dbReference type="GO" id="GO:0003677">
    <property type="term" value="F:DNA binding"/>
    <property type="evidence" value="ECO:0007669"/>
    <property type="project" value="UniProtKB-KW"/>
</dbReference>
<dbReference type="STRING" id="872970.SAMN04488134_104197"/>
<dbReference type="CDD" id="cd05013">
    <property type="entry name" value="SIS_RpiR"/>
    <property type="match status" value="1"/>
</dbReference>
<keyword evidence="2" id="KW-0238">DNA-binding</keyword>
<dbReference type="Gene3D" id="1.10.10.10">
    <property type="entry name" value="Winged helix-like DNA-binding domain superfamily/Winged helix DNA-binding domain"/>
    <property type="match status" value="1"/>
</dbReference>
<dbReference type="OrthoDB" id="1648815at2"/>
<evidence type="ECO:0000256" key="3">
    <source>
        <dbReference type="ARBA" id="ARBA00023163"/>
    </source>
</evidence>
<dbReference type="InterPro" id="IPR035472">
    <property type="entry name" value="RpiR-like_SIS"/>
</dbReference>
<evidence type="ECO:0000313" key="6">
    <source>
        <dbReference type="EMBL" id="SEO18045.1"/>
    </source>
</evidence>
<feature type="domain" description="HTH rpiR-type" evidence="4">
    <location>
        <begin position="1"/>
        <end position="73"/>
    </location>
</feature>
<dbReference type="PANTHER" id="PTHR30514:SF1">
    <property type="entry name" value="HTH-TYPE TRANSCRIPTIONAL REGULATOR HEXR-RELATED"/>
    <property type="match status" value="1"/>
</dbReference>
<evidence type="ECO:0000313" key="7">
    <source>
        <dbReference type="Proteomes" id="UP000199300"/>
    </source>
</evidence>
<dbReference type="Pfam" id="PF01418">
    <property type="entry name" value="HTH_6"/>
    <property type="match status" value="1"/>
</dbReference>
<evidence type="ECO:0000256" key="2">
    <source>
        <dbReference type="ARBA" id="ARBA00023125"/>
    </source>
</evidence>
<dbReference type="GO" id="GO:1901135">
    <property type="term" value="P:carbohydrate derivative metabolic process"/>
    <property type="evidence" value="ECO:0007669"/>
    <property type="project" value="InterPro"/>
</dbReference>
<keyword evidence="7" id="KW-1185">Reference proteome</keyword>
<proteinExistence type="predicted"/>
<keyword evidence="3" id="KW-0804">Transcription</keyword>